<dbReference type="InterPro" id="IPR014718">
    <property type="entry name" value="GH-type_carb-bd"/>
</dbReference>
<comment type="caution">
    <text evidence="6">The sequence shown here is derived from an EMBL/GenBank/DDBJ whole genome shotgun (WGS) entry which is preliminary data.</text>
</comment>
<dbReference type="CDD" id="cd09019">
    <property type="entry name" value="galactose_mutarotase_like"/>
    <property type="match status" value="1"/>
</dbReference>
<dbReference type="PANTHER" id="PTHR10091:SF0">
    <property type="entry name" value="GALACTOSE MUTAROTASE"/>
    <property type="match status" value="1"/>
</dbReference>
<accession>A0ABU8SAA3</accession>
<organism evidence="6 7">
    <name type="scientific">Novosphingobium aquae</name>
    <dbReference type="NCBI Taxonomy" id="3133435"/>
    <lineage>
        <taxon>Bacteria</taxon>
        <taxon>Pseudomonadati</taxon>
        <taxon>Pseudomonadota</taxon>
        <taxon>Alphaproteobacteria</taxon>
        <taxon>Sphingomonadales</taxon>
        <taxon>Sphingomonadaceae</taxon>
        <taxon>Novosphingobium</taxon>
    </lineage>
</organism>
<proteinExistence type="inferred from homology"/>
<evidence type="ECO:0000256" key="4">
    <source>
        <dbReference type="ARBA" id="ARBA00023277"/>
    </source>
</evidence>
<evidence type="ECO:0000256" key="3">
    <source>
        <dbReference type="ARBA" id="ARBA00023235"/>
    </source>
</evidence>
<dbReference type="PIRSF" id="PIRSF005096">
    <property type="entry name" value="GALM"/>
    <property type="match status" value="1"/>
</dbReference>
<reference evidence="6 7" key="1">
    <citation type="submission" date="2024-03" db="EMBL/GenBank/DDBJ databases">
        <authorList>
            <person name="Jo J.-H."/>
        </authorList>
    </citation>
    <scope>NUCLEOTIDE SEQUENCE [LARGE SCALE GENOMIC DNA]</scope>
    <source>
        <strain evidence="6 7">AS3R-12</strain>
    </source>
</reference>
<evidence type="ECO:0000313" key="7">
    <source>
        <dbReference type="Proteomes" id="UP001379235"/>
    </source>
</evidence>
<comment type="catalytic activity">
    <reaction evidence="5">
        <text>alpha-D-glucose = beta-D-glucose</text>
        <dbReference type="Rhea" id="RHEA:10264"/>
        <dbReference type="ChEBI" id="CHEBI:15903"/>
        <dbReference type="ChEBI" id="CHEBI:17925"/>
        <dbReference type="EC" id="5.1.3.3"/>
    </reaction>
</comment>
<dbReference type="EMBL" id="JBBHJY010000006">
    <property type="protein sequence ID" value="MEJ6010795.1"/>
    <property type="molecule type" value="Genomic_DNA"/>
</dbReference>
<evidence type="ECO:0000313" key="6">
    <source>
        <dbReference type="EMBL" id="MEJ6010795.1"/>
    </source>
</evidence>
<keyword evidence="7" id="KW-1185">Reference proteome</keyword>
<dbReference type="RefSeq" id="WP_339967600.1">
    <property type="nucleotide sequence ID" value="NZ_JBBHJY010000006.1"/>
</dbReference>
<dbReference type="InterPro" id="IPR015443">
    <property type="entry name" value="Aldose_1-epimerase"/>
</dbReference>
<evidence type="ECO:0000256" key="5">
    <source>
        <dbReference type="PIRNR" id="PIRNR005096"/>
    </source>
</evidence>
<keyword evidence="4 5" id="KW-0119">Carbohydrate metabolism</keyword>
<gene>
    <name evidence="6" type="ORF">WG900_12805</name>
</gene>
<protein>
    <recommendedName>
        <fullName evidence="5">Aldose 1-epimerase</fullName>
        <ecNumber evidence="5">5.1.3.3</ecNumber>
    </recommendedName>
</protein>
<dbReference type="PANTHER" id="PTHR10091">
    <property type="entry name" value="ALDOSE-1-EPIMERASE"/>
    <property type="match status" value="1"/>
</dbReference>
<dbReference type="InterPro" id="IPR008183">
    <property type="entry name" value="Aldose_1/G6P_1-epimerase"/>
</dbReference>
<dbReference type="Proteomes" id="UP001379235">
    <property type="component" value="Unassembled WGS sequence"/>
</dbReference>
<evidence type="ECO:0000256" key="2">
    <source>
        <dbReference type="ARBA" id="ARBA00006206"/>
    </source>
</evidence>
<dbReference type="GO" id="GO:0016853">
    <property type="term" value="F:isomerase activity"/>
    <property type="evidence" value="ECO:0007669"/>
    <property type="project" value="UniProtKB-KW"/>
</dbReference>
<evidence type="ECO:0000256" key="1">
    <source>
        <dbReference type="ARBA" id="ARBA00005028"/>
    </source>
</evidence>
<comment type="pathway">
    <text evidence="1 5">Carbohydrate metabolism; hexose metabolism.</text>
</comment>
<dbReference type="SUPFAM" id="SSF74650">
    <property type="entry name" value="Galactose mutarotase-like"/>
    <property type="match status" value="1"/>
</dbReference>
<dbReference type="EC" id="5.1.3.3" evidence="5"/>
<dbReference type="NCBIfam" id="NF008277">
    <property type="entry name" value="PRK11055.1"/>
    <property type="match status" value="1"/>
</dbReference>
<dbReference type="InterPro" id="IPR011013">
    <property type="entry name" value="Gal_mutarotase_sf_dom"/>
</dbReference>
<dbReference type="Gene3D" id="2.70.98.10">
    <property type="match status" value="1"/>
</dbReference>
<keyword evidence="3 5" id="KW-0413">Isomerase</keyword>
<sequence>MHFFVEGKADVAIDGSSLSAPASFGNLPDGRTVKVVRIANCNGVEARILTWGATLQSLIVPEAFTRPVDVVLGYPDMGGYLKDSAYLGSTIGRVSNRIANGRIYLDGVWYELIRNCGNYTLHGGASGFNSEIWDIVSIDSRSVRLAMVSPDGDQGFPGTLRVEAEFRIDDRNRLHISYFARTDRPTVVNLTNHTYWNVFGVDQPGRAIDQTLQVNADHFLPTGTDAIPTGEVRAVDASPFDLREPVPISDAISSQDPQINASNGLDHSWVLNGGDLGRISDELPFAAALRDPASGRGLEFHTNQPAMQIYSGNHLNSARKGKYGQHYRARHGIALEPHGYPDSPNQPGFPSIRLNPGEVYKNLTCVALTGVSGAIAARR</sequence>
<dbReference type="Pfam" id="PF01263">
    <property type="entry name" value="Aldose_epim"/>
    <property type="match status" value="1"/>
</dbReference>
<name>A0ABU8SAA3_9SPHN</name>
<dbReference type="InterPro" id="IPR047215">
    <property type="entry name" value="Galactose_mutarotase-like"/>
</dbReference>
<comment type="similarity">
    <text evidence="2 5">Belongs to the aldose epimerase family.</text>
</comment>